<dbReference type="GeneID" id="30971448"/>
<dbReference type="EMBL" id="KV878983">
    <property type="protein sequence ID" value="OJJ97245.1"/>
    <property type="molecule type" value="Genomic_DNA"/>
</dbReference>
<dbReference type="RefSeq" id="XP_020053585.1">
    <property type="nucleotide sequence ID" value="XM_020197634.1"/>
</dbReference>
<organism evidence="2 3">
    <name type="scientific">Aspergillus aculeatus (strain ATCC 16872 / CBS 172.66 / WB 5094)</name>
    <dbReference type="NCBI Taxonomy" id="690307"/>
    <lineage>
        <taxon>Eukaryota</taxon>
        <taxon>Fungi</taxon>
        <taxon>Dikarya</taxon>
        <taxon>Ascomycota</taxon>
        <taxon>Pezizomycotina</taxon>
        <taxon>Eurotiomycetes</taxon>
        <taxon>Eurotiomycetidae</taxon>
        <taxon>Eurotiales</taxon>
        <taxon>Aspergillaceae</taxon>
        <taxon>Aspergillus</taxon>
        <taxon>Aspergillus subgen. Circumdati</taxon>
    </lineage>
</organism>
<protein>
    <submittedName>
        <fullName evidence="2">Uncharacterized protein</fullName>
    </submittedName>
</protein>
<dbReference type="OrthoDB" id="2898509at2759"/>
<dbReference type="STRING" id="690307.A0A1L9WM42"/>
<evidence type="ECO:0000313" key="2">
    <source>
        <dbReference type="EMBL" id="OJJ97245.1"/>
    </source>
</evidence>
<dbReference type="PANTHER" id="PTHR47534:SF3">
    <property type="entry name" value="ALCOHOL DEHYDROGENASE-LIKE C-TERMINAL DOMAIN-CONTAINING PROTEIN"/>
    <property type="match status" value="1"/>
</dbReference>
<keyword evidence="1" id="KW-0560">Oxidoreductase</keyword>
<dbReference type="GO" id="GO:0016491">
    <property type="term" value="F:oxidoreductase activity"/>
    <property type="evidence" value="ECO:0007669"/>
    <property type="project" value="UniProtKB-KW"/>
</dbReference>
<accession>A0A1L9WM42</accession>
<dbReference type="InterPro" id="IPR036291">
    <property type="entry name" value="NAD(P)-bd_dom_sf"/>
</dbReference>
<dbReference type="SUPFAM" id="SSF51735">
    <property type="entry name" value="NAD(P)-binding Rossmann-fold domains"/>
    <property type="match status" value="1"/>
</dbReference>
<evidence type="ECO:0000256" key="1">
    <source>
        <dbReference type="ARBA" id="ARBA00023002"/>
    </source>
</evidence>
<dbReference type="AlphaFoldDB" id="A0A1L9WM42"/>
<dbReference type="Gene3D" id="3.40.50.720">
    <property type="entry name" value="NAD(P)-binding Rossmann-like Domain"/>
    <property type="match status" value="1"/>
</dbReference>
<dbReference type="OMA" id="IHAHPGM"/>
<gene>
    <name evidence="2" type="ORF">ASPACDRAFT_1858697</name>
</gene>
<keyword evidence="3" id="KW-1185">Reference proteome</keyword>
<reference evidence="3" key="1">
    <citation type="journal article" date="2017" name="Genome Biol.">
        <title>Comparative genomics reveals high biological diversity and specific adaptations in the industrially and medically important fungal genus Aspergillus.</title>
        <authorList>
            <person name="de Vries R.P."/>
            <person name="Riley R."/>
            <person name="Wiebenga A."/>
            <person name="Aguilar-Osorio G."/>
            <person name="Amillis S."/>
            <person name="Uchima C.A."/>
            <person name="Anderluh G."/>
            <person name="Asadollahi M."/>
            <person name="Askin M."/>
            <person name="Barry K."/>
            <person name="Battaglia E."/>
            <person name="Bayram O."/>
            <person name="Benocci T."/>
            <person name="Braus-Stromeyer S.A."/>
            <person name="Caldana C."/>
            <person name="Canovas D."/>
            <person name="Cerqueira G.C."/>
            <person name="Chen F."/>
            <person name="Chen W."/>
            <person name="Choi C."/>
            <person name="Clum A."/>
            <person name="Dos Santos R.A."/>
            <person name="Damasio A.R."/>
            <person name="Diallinas G."/>
            <person name="Emri T."/>
            <person name="Fekete E."/>
            <person name="Flipphi M."/>
            <person name="Freyberg S."/>
            <person name="Gallo A."/>
            <person name="Gournas C."/>
            <person name="Habgood R."/>
            <person name="Hainaut M."/>
            <person name="Harispe M.L."/>
            <person name="Henrissat B."/>
            <person name="Hilden K.S."/>
            <person name="Hope R."/>
            <person name="Hossain A."/>
            <person name="Karabika E."/>
            <person name="Karaffa L."/>
            <person name="Karanyi Z."/>
            <person name="Krasevec N."/>
            <person name="Kuo A."/>
            <person name="Kusch H."/>
            <person name="LaButti K."/>
            <person name="Lagendijk E.L."/>
            <person name="Lapidus A."/>
            <person name="Levasseur A."/>
            <person name="Lindquist E."/>
            <person name="Lipzen A."/>
            <person name="Logrieco A.F."/>
            <person name="MacCabe A."/>
            <person name="Maekelae M.R."/>
            <person name="Malavazi I."/>
            <person name="Melin P."/>
            <person name="Meyer V."/>
            <person name="Mielnichuk N."/>
            <person name="Miskei M."/>
            <person name="Molnar A.P."/>
            <person name="Mule G."/>
            <person name="Ngan C.Y."/>
            <person name="Orejas M."/>
            <person name="Orosz E."/>
            <person name="Ouedraogo J.P."/>
            <person name="Overkamp K.M."/>
            <person name="Park H.-S."/>
            <person name="Perrone G."/>
            <person name="Piumi F."/>
            <person name="Punt P.J."/>
            <person name="Ram A.F."/>
            <person name="Ramon A."/>
            <person name="Rauscher S."/>
            <person name="Record E."/>
            <person name="Riano-Pachon D.M."/>
            <person name="Robert V."/>
            <person name="Roehrig J."/>
            <person name="Ruller R."/>
            <person name="Salamov A."/>
            <person name="Salih N.S."/>
            <person name="Samson R.A."/>
            <person name="Sandor E."/>
            <person name="Sanguinetti M."/>
            <person name="Schuetze T."/>
            <person name="Sepcic K."/>
            <person name="Shelest E."/>
            <person name="Sherlock G."/>
            <person name="Sophianopoulou V."/>
            <person name="Squina F.M."/>
            <person name="Sun H."/>
            <person name="Susca A."/>
            <person name="Todd R.B."/>
            <person name="Tsang A."/>
            <person name="Unkles S.E."/>
            <person name="van de Wiele N."/>
            <person name="van Rossen-Uffink D."/>
            <person name="Oliveira J.V."/>
            <person name="Vesth T.C."/>
            <person name="Visser J."/>
            <person name="Yu J.-H."/>
            <person name="Zhou M."/>
            <person name="Andersen M.R."/>
            <person name="Archer D.B."/>
            <person name="Baker S.E."/>
            <person name="Benoit I."/>
            <person name="Brakhage A.A."/>
            <person name="Braus G.H."/>
            <person name="Fischer R."/>
            <person name="Frisvad J.C."/>
            <person name="Goldman G.H."/>
            <person name="Houbraken J."/>
            <person name="Oakley B."/>
            <person name="Pocsi I."/>
            <person name="Scazzocchio C."/>
            <person name="Seiboth B."/>
            <person name="vanKuyk P.A."/>
            <person name="Wortman J."/>
            <person name="Dyer P.S."/>
            <person name="Grigoriev I.V."/>
        </authorList>
    </citation>
    <scope>NUCLEOTIDE SEQUENCE [LARGE SCALE GENOMIC DNA]</scope>
    <source>
        <strain evidence="3">ATCC 16872 / CBS 172.66 / WB 5094</strain>
    </source>
</reference>
<proteinExistence type="predicted"/>
<dbReference type="VEuPathDB" id="FungiDB:ASPACDRAFT_1858697"/>
<name>A0A1L9WM42_ASPA1</name>
<dbReference type="PANTHER" id="PTHR47534">
    <property type="entry name" value="YALI0E05731P"/>
    <property type="match status" value="1"/>
</dbReference>
<dbReference type="Proteomes" id="UP000184546">
    <property type="component" value="Unassembled WGS sequence"/>
</dbReference>
<dbReference type="InterPro" id="IPR002347">
    <property type="entry name" value="SDR_fam"/>
</dbReference>
<dbReference type="Pfam" id="PF00106">
    <property type="entry name" value="adh_short"/>
    <property type="match status" value="1"/>
</dbReference>
<dbReference type="InterPro" id="IPR052228">
    <property type="entry name" value="Sec_Metab_Biosynth_Oxidored"/>
</dbReference>
<evidence type="ECO:0000313" key="3">
    <source>
        <dbReference type="Proteomes" id="UP000184546"/>
    </source>
</evidence>
<sequence length="340" mass="37159">MTSLATLRASNAQLSGATLPQVAVFVGATAGIGRATLTQYVNKGFPLKAYIVGRNEEEFKPVLSELRASNKAAELIFLEGQISLLAETRRLTDVILRREKHVDMLFLSAGFLPFTGRQETLEGLGLAMAVGYYSRQIFIRRLLPLLRAALKPGADQYSPRIVNILGTGVETADLHIDDLELKQPDHFSVQSYANHSATMTSVSLKRLAERPENSNITFIHHHPGLVSTEIFKKSWGDQWTEDKAAGGPKVTSDITRSTPEEAGARSLYVMTSSQYGGKGVPLTEGQEQGLTVDGMTNGSLFCVGNKMETLQLGELLGDLERNDASDTIWNKTDELIGSYL</sequence>